<evidence type="ECO:0000256" key="5">
    <source>
        <dbReference type="ARBA" id="ARBA00023012"/>
    </source>
</evidence>
<dbReference type="CDD" id="cd00130">
    <property type="entry name" value="PAS"/>
    <property type="match status" value="1"/>
</dbReference>
<feature type="domain" description="Response regulatory" evidence="9">
    <location>
        <begin position="640"/>
        <end position="758"/>
    </location>
</feature>
<evidence type="ECO:0000256" key="1">
    <source>
        <dbReference type="ARBA" id="ARBA00000085"/>
    </source>
</evidence>
<dbReference type="SUPFAM" id="SSF55874">
    <property type="entry name" value="ATPase domain of HSP90 chaperone/DNA topoisomerase II/histidine kinase"/>
    <property type="match status" value="2"/>
</dbReference>
<evidence type="ECO:0000259" key="10">
    <source>
        <dbReference type="PROSITE" id="PS50112"/>
    </source>
</evidence>
<keyword evidence="5" id="KW-0902">Two-component regulatory system</keyword>
<dbReference type="Proteomes" id="UP000503129">
    <property type="component" value="Chromosome"/>
</dbReference>
<dbReference type="InterPro" id="IPR004358">
    <property type="entry name" value="Sig_transdc_His_kin-like_C"/>
</dbReference>
<dbReference type="Pfam" id="PF02518">
    <property type="entry name" value="HATPase_c"/>
    <property type="match status" value="1"/>
</dbReference>
<dbReference type="EC" id="2.7.13.3" evidence="2"/>
<dbReference type="Gene3D" id="3.30.565.10">
    <property type="entry name" value="Histidine kinase-like ATPase, C-terminal domain"/>
    <property type="match status" value="1"/>
</dbReference>
<dbReference type="PANTHER" id="PTHR43547:SF2">
    <property type="entry name" value="HYBRID SIGNAL TRANSDUCTION HISTIDINE KINASE C"/>
    <property type="match status" value="1"/>
</dbReference>
<feature type="domain" description="Histidine kinase" evidence="8">
    <location>
        <begin position="275"/>
        <end position="617"/>
    </location>
</feature>
<dbReference type="SUPFAM" id="SSF47384">
    <property type="entry name" value="Homodimeric domain of signal transducing histidine kinase"/>
    <property type="match status" value="1"/>
</dbReference>
<reference evidence="12 13" key="1">
    <citation type="submission" date="2018-06" db="EMBL/GenBank/DDBJ databases">
        <title>Comparative genomics of Brasilonema spp. strains.</title>
        <authorList>
            <person name="Alvarenga D.O."/>
            <person name="Fiore M.F."/>
            <person name="Varani A.M."/>
        </authorList>
    </citation>
    <scope>NUCLEOTIDE SEQUENCE [LARGE SCALE GENOMIC DNA]</scope>
    <source>
        <strain evidence="12 13">CENA114</strain>
    </source>
</reference>
<dbReference type="SMART" id="SM00091">
    <property type="entry name" value="PAS"/>
    <property type="match status" value="1"/>
</dbReference>
<feature type="modified residue" description="4-aspartylphosphate" evidence="6">
    <location>
        <position position="54"/>
    </location>
</feature>
<dbReference type="InterPro" id="IPR001610">
    <property type="entry name" value="PAC"/>
</dbReference>
<dbReference type="InterPro" id="IPR003661">
    <property type="entry name" value="HisK_dim/P_dom"/>
</dbReference>
<feature type="domain" description="Response regulatory" evidence="9">
    <location>
        <begin position="3"/>
        <end position="119"/>
    </location>
</feature>
<dbReference type="SMART" id="SM00448">
    <property type="entry name" value="REC"/>
    <property type="match status" value="2"/>
</dbReference>
<keyword evidence="3 6" id="KW-0597">Phosphoprotein</keyword>
<feature type="region of interest" description="Disordered" evidence="7">
    <location>
        <begin position="489"/>
        <end position="527"/>
    </location>
</feature>
<feature type="compositionally biased region" description="Polar residues" evidence="7">
    <location>
        <begin position="489"/>
        <end position="498"/>
    </location>
</feature>
<dbReference type="Pfam" id="PF00512">
    <property type="entry name" value="HisKA"/>
    <property type="match status" value="1"/>
</dbReference>
<dbReference type="InterPro" id="IPR005467">
    <property type="entry name" value="His_kinase_dom"/>
</dbReference>
<evidence type="ECO:0000256" key="4">
    <source>
        <dbReference type="ARBA" id="ARBA00022777"/>
    </source>
</evidence>
<dbReference type="SUPFAM" id="SSF55785">
    <property type="entry name" value="PYP-like sensor domain (PAS domain)"/>
    <property type="match status" value="1"/>
</dbReference>
<dbReference type="PRINTS" id="PR00344">
    <property type="entry name" value="BCTRLSENSOR"/>
</dbReference>
<gene>
    <name evidence="12" type="ORF">DP114_03545</name>
</gene>
<dbReference type="SUPFAM" id="SSF52172">
    <property type="entry name" value="CheY-like"/>
    <property type="match status" value="2"/>
</dbReference>
<dbReference type="EMBL" id="CP030118">
    <property type="protein sequence ID" value="QDL07104.1"/>
    <property type="molecule type" value="Genomic_DNA"/>
</dbReference>
<dbReference type="PROSITE" id="PS50109">
    <property type="entry name" value="HIS_KIN"/>
    <property type="match status" value="1"/>
</dbReference>
<dbReference type="Gene3D" id="3.40.50.2300">
    <property type="match status" value="2"/>
</dbReference>
<dbReference type="InterPro" id="IPR035965">
    <property type="entry name" value="PAS-like_dom_sf"/>
</dbReference>
<dbReference type="Gene3D" id="3.30.450.20">
    <property type="entry name" value="PAS domain"/>
    <property type="match status" value="1"/>
</dbReference>
<evidence type="ECO:0000259" key="11">
    <source>
        <dbReference type="PROSITE" id="PS50113"/>
    </source>
</evidence>
<dbReference type="AlphaFoldDB" id="A0A856M9Q4"/>
<dbReference type="Pfam" id="PF08447">
    <property type="entry name" value="PAS_3"/>
    <property type="match status" value="1"/>
</dbReference>
<dbReference type="InterPro" id="IPR013655">
    <property type="entry name" value="PAS_fold_3"/>
</dbReference>
<dbReference type="InterPro" id="IPR000700">
    <property type="entry name" value="PAS-assoc_C"/>
</dbReference>
<evidence type="ECO:0000259" key="9">
    <source>
        <dbReference type="PROSITE" id="PS50110"/>
    </source>
</evidence>
<organism evidence="12 13">
    <name type="scientific">Brasilonema sennae CENA114</name>
    <dbReference type="NCBI Taxonomy" id="415709"/>
    <lineage>
        <taxon>Bacteria</taxon>
        <taxon>Bacillati</taxon>
        <taxon>Cyanobacteriota</taxon>
        <taxon>Cyanophyceae</taxon>
        <taxon>Nostocales</taxon>
        <taxon>Scytonemataceae</taxon>
        <taxon>Brasilonema</taxon>
        <taxon>Bromeliae group (in: Brasilonema)</taxon>
    </lineage>
</organism>
<evidence type="ECO:0000256" key="3">
    <source>
        <dbReference type="ARBA" id="ARBA00022553"/>
    </source>
</evidence>
<dbReference type="NCBIfam" id="TIGR00229">
    <property type="entry name" value="sensory_box"/>
    <property type="match status" value="1"/>
</dbReference>
<dbReference type="PROSITE" id="PS50113">
    <property type="entry name" value="PAC"/>
    <property type="match status" value="1"/>
</dbReference>
<dbReference type="InterPro" id="IPR036097">
    <property type="entry name" value="HisK_dim/P_sf"/>
</dbReference>
<dbReference type="SMART" id="SM00387">
    <property type="entry name" value="HATPase_c"/>
    <property type="match status" value="1"/>
</dbReference>
<dbReference type="InterPro" id="IPR011006">
    <property type="entry name" value="CheY-like_superfamily"/>
</dbReference>
<dbReference type="CDD" id="cd00156">
    <property type="entry name" value="REC"/>
    <property type="match status" value="1"/>
</dbReference>
<accession>A0A856M9Q4</accession>
<evidence type="ECO:0000313" key="13">
    <source>
        <dbReference type="Proteomes" id="UP000503129"/>
    </source>
</evidence>
<dbReference type="InterPro" id="IPR036890">
    <property type="entry name" value="HATPase_C_sf"/>
</dbReference>
<dbReference type="PANTHER" id="PTHR43547">
    <property type="entry name" value="TWO-COMPONENT HISTIDINE KINASE"/>
    <property type="match status" value="1"/>
</dbReference>
<feature type="domain" description="PAS" evidence="10">
    <location>
        <begin position="137"/>
        <end position="209"/>
    </location>
</feature>
<keyword evidence="4" id="KW-0418">Kinase</keyword>
<proteinExistence type="predicted"/>
<evidence type="ECO:0000256" key="2">
    <source>
        <dbReference type="ARBA" id="ARBA00012438"/>
    </source>
</evidence>
<dbReference type="SMART" id="SM00388">
    <property type="entry name" value="HisKA"/>
    <property type="match status" value="1"/>
</dbReference>
<keyword evidence="4" id="KW-0808">Transferase</keyword>
<feature type="domain" description="PAC" evidence="11">
    <location>
        <begin position="212"/>
        <end position="264"/>
    </location>
</feature>
<protein>
    <recommendedName>
        <fullName evidence="2">histidine kinase</fullName>
        <ecNumber evidence="2">2.7.13.3</ecNumber>
    </recommendedName>
</protein>
<evidence type="ECO:0000256" key="7">
    <source>
        <dbReference type="SAM" id="MobiDB-lite"/>
    </source>
</evidence>
<dbReference type="RefSeq" id="WP_169264541.1">
    <property type="nucleotide sequence ID" value="NZ_CAWOXK010000001.1"/>
</dbReference>
<dbReference type="GO" id="GO:0000155">
    <property type="term" value="F:phosphorelay sensor kinase activity"/>
    <property type="evidence" value="ECO:0007669"/>
    <property type="project" value="InterPro"/>
</dbReference>
<sequence>MLRILLIDNNFDVHLSITPQLKQEFSSIEVTSIIHAKSFEEALAVGDFDIAITDYSLQWTNGLEVLKTIKIKYPNSPVIMYTDSGNEEIAVLGMKSGLSDYVLKGRLELLVIAVKESLEKQTSLDEYAVAVEQLRISEERLDLAMEAAHLGTWDWNVPKNQVIWSKNHEQLFGLPPGSFLGSYEGFLSCVHPEDREQVSEAITSAINTKTDYSNEFRVLWSDGSVHWILGKGNFFYDDTGQLVRMIGVVLDITERKQREEELERANRLKDEFLAIVSHELRTPLNAILGWAQLLRSRNFDEAARNHSLEIIERSALQQNQLIDDILDTSRLMRGQMQLSISPINLVSVIENALNTIKLSAQEKSITLESVLECSVAVVMGDENRLYQIAWNLLSNAIKFTPVEGRVQVRLSISAESNSCDSLLKTQQHESYATYDNPELGASYGRGSLDELRDLNRLKSELKDLGLSIPKGWGETEECLLPSSLGISSKYPTRTQSPRGGNPPAGLLHSNALAPQGSEPPEFINGGNFGSDNFWQRPGFWAVIQVSDTGEGINSEFLPYVFEHFRQADSTMTRSNNGLGLGLAIVRHLVELQGGTVTAESQGKGKGATFTVKLPLIEVNTQQPKVRPEKTYHHSQLNDVQILVVDDDTDNLELLEEILQGAGAKVTAVQSTNAALQVLEEFKCDVLISDIGMPQASGHALIRQVRLKEVGQTQKIPAVALTAYSREEDKLEALEAGFHIFLPKPVNPVDLMGAISSLLE</sequence>
<dbReference type="Pfam" id="PF00072">
    <property type="entry name" value="Response_reg"/>
    <property type="match status" value="2"/>
</dbReference>
<dbReference type="CDD" id="cd17580">
    <property type="entry name" value="REC_2_DhkD-like"/>
    <property type="match status" value="1"/>
</dbReference>
<evidence type="ECO:0000256" key="6">
    <source>
        <dbReference type="PROSITE-ProRule" id="PRU00169"/>
    </source>
</evidence>
<dbReference type="InterPro" id="IPR000014">
    <property type="entry name" value="PAS"/>
</dbReference>
<dbReference type="Gene3D" id="1.10.287.130">
    <property type="match status" value="1"/>
</dbReference>
<evidence type="ECO:0000259" key="8">
    <source>
        <dbReference type="PROSITE" id="PS50109"/>
    </source>
</evidence>
<dbReference type="KEGG" id="bsen:DP114_03545"/>
<keyword evidence="13" id="KW-1185">Reference proteome</keyword>
<comment type="catalytic activity">
    <reaction evidence="1">
        <text>ATP + protein L-histidine = ADP + protein N-phospho-L-histidine.</text>
        <dbReference type="EC" id="2.7.13.3"/>
    </reaction>
</comment>
<dbReference type="InterPro" id="IPR003594">
    <property type="entry name" value="HATPase_dom"/>
</dbReference>
<feature type="modified residue" description="4-aspartylphosphate" evidence="6">
    <location>
        <position position="689"/>
    </location>
</feature>
<name>A0A856M9Q4_9CYAN</name>
<dbReference type="PROSITE" id="PS50110">
    <property type="entry name" value="RESPONSE_REGULATORY"/>
    <property type="match status" value="2"/>
</dbReference>
<dbReference type="Gene3D" id="2.10.70.100">
    <property type="match status" value="1"/>
</dbReference>
<dbReference type="SMART" id="SM00086">
    <property type="entry name" value="PAC"/>
    <property type="match status" value="1"/>
</dbReference>
<dbReference type="CDD" id="cd00082">
    <property type="entry name" value="HisKA"/>
    <property type="match status" value="1"/>
</dbReference>
<evidence type="ECO:0000313" key="12">
    <source>
        <dbReference type="EMBL" id="QDL07104.1"/>
    </source>
</evidence>
<dbReference type="PROSITE" id="PS50112">
    <property type="entry name" value="PAS"/>
    <property type="match status" value="1"/>
</dbReference>
<dbReference type="InterPro" id="IPR001789">
    <property type="entry name" value="Sig_transdc_resp-reg_receiver"/>
</dbReference>